<dbReference type="EMBL" id="KN818370">
    <property type="protein sequence ID" value="KIL57426.1"/>
    <property type="molecule type" value="Genomic_DNA"/>
</dbReference>
<organism evidence="1 2">
    <name type="scientific">Amanita muscaria (strain Koide BX008)</name>
    <dbReference type="NCBI Taxonomy" id="946122"/>
    <lineage>
        <taxon>Eukaryota</taxon>
        <taxon>Fungi</taxon>
        <taxon>Dikarya</taxon>
        <taxon>Basidiomycota</taxon>
        <taxon>Agaricomycotina</taxon>
        <taxon>Agaricomycetes</taxon>
        <taxon>Agaricomycetidae</taxon>
        <taxon>Agaricales</taxon>
        <taxon>Pluteineae</taxon>
        <taxon>Amanitaceae</taxon>
        <taxon>Amanita</taxon>
    </lineage>
</organism>
<evidence type="ECO:0000313" key="2">
    <source>
        <dbReference type="Proteomes" id="UP000054549"/>
    </source>
</evidence>
<keyword evidence="2" id="KW-1185">Reference proteome</keyword>
<sequence length="77" mass="8557">MNSGMILVCCCFHKPGNCVGRRCDSPRCRGLDNEGAAPQCVSDCELDLSCRREYCQRVDTSHKINGVTSFVGPHCRY</sequence>
<dbReference type="InParanoid" id="A0A0C2WL65"/>
<name>A0A0C2WL65_AMAMK</name>
<protein>
    <submittedName>
        <fullName evidence="1">Uncharacterized protein</fullName>
    </submittedName>
</protein>
<dbReference type="HOGENOM" id="CLU_2637556_0_0_1"/>
<accession>A0A0C2WL65</accession>
<dbReference type="Proteomes" id="UP000054549">
    <property type="component" value="Unassembled WGS sequence"/>
</dbReference>
<gene>
    <name evidence="1" type="ORF">M378DRAFT_383893</name>
</gene>
<dbReference type="AlphaFoldDB" id="A0A0C2WL65"/>
<evidence type="ECO:0000313" key="1">
    <source>
        <dbReference type="EMBL" id="KIL57426.1"/>
    </source>
</evidence>
<reference evidence="1 2" key="1">
    <citation type="submission" date="2014-04" db="EMBL/GenBank/DDBJ databases">
        <title>Evolutionary Origins and Diversification of the Mycorrhizal Mutualists.</title>
        <authorList>
            <consortium name="DOE Joint Genome Institute"/>
            <consortium name="Mycorrhizal Genomics Consortium"/>
            <person name="Kohler A."/>
            <person name="Kuo A."/>
            <person name="Nagy L.G."/>
            <person name="Floudas D."/>
            <person name="Copeland A."/>
            <person name="Barry K.W."/>
            <person name="Cichocki N."/>
            <person name="Veneault-Fourrey C."/>
            <person name="LaButti K."/>
            <person name="Lindquist E.A."/>
            <person name="Lipzen A."/>
            <person name="Lundell T."/>
            <person name="Morin E."/>
            <person name="Murat C."/>
            <person name="Riley R."/>
            <person name="Ohm R."/>
            <person name="Sun H."/>
            <person name="Tunlid A."/>
            <person name="Henrissat B."/>
            <person name="Grigoriev I.V."/>
            <person name="Hibbett D.S."/>
            <person name="Martin F."/>
        </authorList>
    </citation>
    <scope>NUCLEOTIDE SEQUENCE [LARGE SCALE GENOMIC DNA]</scope>
    <source>
        <strain evidence="1 2">Koide BX008</strain>
    </source>
</reference>
<proteinExistence type="predicted"/>